<dbReference type="SUPFAM" id="SSF53383">
    <property type="entry name" value="PLP-dependent transferases"/>
    <property type="match status" value="1"/>
</dbReference>
<evidence type="ECO:0000256" key="4">
    <source>
        <dbReference type="ARBA" id="ARBA00022898"/>
    </source>
</evidence>
<dbReference type="PANTHER" id="PTHR32328:SF0">
    <property type="entry name" value="L-SERYL-TRNA(SEC) SELENIUM TRANSFERASE"/>
    <property type="match status" value="1"/>
</dbReference>
<evidence type="ECO:0000256" key="3">
    <source>
        <dbReference type="ARBA" id="ARBA00022679"/>
    </source>
</evidence>
<keyword evidence="3 8" id="KW-0808">Transferase</keyword>
<accession>A0A1H0U7M6</accession>
<keyword evidence="5 8" id="KW-0648">Protein biosynthesis</keyword>
<sequence length="471" mass="52188">MSKSKNCFLRKLPKVDECINLLYEKCGVQAPHFIVKKVVQNIVEQEREKILESEQGYTPPSEHQWQSLFLDGIEKKMRPNLQRVFNATGVVIHTNLGRSVLSEETARCLSRAGGYYSNLEFDLATGKRGSRYSLVEGIICDLTGAEAALVVNNNAAAVLIALDTLAKGREVIVSRGQLVEIGGSFRIPDVMAKSGACLREVGATNRTHLRDYENAICDQTAMLLRVHTSNFRIIGFTSEVTAEEMVALARKNNLVTMEDLGSGSLIDFSRYGFPREPTVQQIVKAGVDVVTFSGDKLLGGPQAGIIVGSARIIDAIKKNPLNRALRIDKFTLAALESVLKQYYEAEEAVKKIPTLYMLTTSREQIASQAHWLLKMIRDKIGARCEAGVVETVSRVGGGALPEHSIPSWAVELRPLDMAVNKLEQQFRELKIPIIGRIENDVMLLDLRTIQPHEVSELGYALVEFFTMEEVG</sequence>
<protein>
    <recommendedName>
        <fullName evidence="8">L-seryl-tRNA(Sec) selenium transferase</fullName>
        <ecNumber evidence="8">2.9.1.1</ecNumber>
    </recommendedName>
    <alternativeName>
        <fullName evidence="8">Selenocysteine synthase</fullName>
        <shortName evidence="8">Sec synthase</shortName>
    </alternativeName>
    <alternativeName>
        <fullName evidence="8">Selenocysteinyl-tRNA(Sec) synthase</fullName>
    </alternativeName>
</protein>
<feature type="modified residue" description="N6-(pyridoxal phosphate)lysine" evidence="8 9">
    <location>
        <position position="296"/>
    </location>
</feature>
<evidence type="ECO:0000256" key="1">
    <source>
        <dbReference type="ARBA" id="ARBA00001933"/>
    </source>
</evidence>
<dbReference type="GO" id="GO:0004125">
    <property type="term" value="F:L-seryl-tRNA(Sec) selenium transferase activity"/>
    <property type="evidence" value="ECO:0007669"/>
    <property type="project" value="UniProtKB-UniRule"/>
</dbReference>
<dbReference type="AlphaFoldDB" id="A0A1H0U7M6"/>
<dbReference type="GO" id="GO:0001514">
    <property type="term" value="P:selenocysteine incorporation"/>
    <property type="evidence" value="ECO:0007669"/>
    <property type="project" value="UniProtKB-UniRule"/>
</dbReference>
<dbReference type="InterPro" id="IPR015421">
    <property type="entry name" value="PyrdxlP-dep_Trfase_major"/>
</dbReference>
<evidence type="ECO:0000256" key="9">
    <source>
        <dbReference type="PIRSR" id="PIRSR618319-50"/>
    </source>
</evidence>
<dbReference type="OrthoDB" id="9787096at2"/>
<proteinExistence type="inferred from homology"/>
<comment type="catalytic activity">
    <reaction evidence="8">
        <text>L-seryl-tRNA(Sec) + selenophosphate + H(+) = L-selenocysteinyl-tRNA(Sec) + phosphate</text>
        <dbReference type="Rhea" id="RHEA:22728"/>
        <dbReference type="Rhea" id="RHEA-COMP:9742"/>
        <dbReference type="Rhea" id="RHEA-COMP:9743"/>
        <dbReference type="ChEBI" id="CHEBI:15378"/>
        <dbReference type="ChEBI" id="CHEBI:16144"/>
        <dbReference type="ChEBI" id="CHEBI:43474"/>
        <dbReference type="ChEBI" id="CHEBI:78533"/>
        <dbReference type="ChEBI" id="CHEBI:78573"/>
        <dbReference type="EC" id="2.9.1.1"/>
    </reaction>
</comment>
<gene>
    <name evidence="8" type="primary">selA</name>
    <name evidence="10" type="ORF">SAMN05660330_03429</name>
</gene>
<dbReference type="RefSeq" id="WP_092225041.1">
    <property type="nucleotide sequence ID" value="NZ_FNJI01000029.1"/>
</dbReference>
<name>A0A1H0U7M6_9BACT</name>
<evidence type="ECO:0000256" key="7">
    <source>
        <dbReference type="ARBA" id="ARBA00044507"/>
    </source>
</evidence>
<keyword evidence="6 8" id="KW-0711">Selenium</keyword>
<dbReference type="GO" id="GO:0001717">
    <property type="term" value="P:conversion of seryl-tRNAsec to selenocys-tRNAsec"/>
    <property type="evidence" value="ECO:0007669"/>
    <property type="project" value="UniProtKB-UniRule"/>
</dbReference>
<evidence type="ECO:0000256" key="2">
    <source>
        <dbReference type="ARBA" id="ARBA00022490"/>
    </source>
</evidence>
<comment type="cofactor">
    <cofactor evidence="1 8 9">
        <name>pyridoxal 5'-phosphate</name>
        <dbReference type="ChEBI" id="CHEBI:597326"/>
    </cofactor>
</comment>
<dbReference type="InterPro" id="IPR004534">
    <property type="entry name" value="SelA_trans"/>
</dbReference>
<comment type="pathway">
    <text evidence="8">Aminoacyl-tRNA biosynthesis; selenocysteinyl-tRNA(Sec) biosynthesis; selenocysteinyl-tRNA(Sec) from L-seryl-tRNA(Sec) (bacterial route): step 1/1.</text>
</comment>
<comment type="function">
    <text evidence="8">Converts seryl-tRNA(Sec) to selenocysteinyl-tRNA(Sec) required for selenoprotein biosynthesis.</text>
</comment>
<dbReference type="InterPro" id="IPR018319">
    <property type="entry name" value="SelA-like"/>
</dbReference>
<dbReference type="InterPro" id="IPR015424">
    <property type="entry name" value="PyrdxlP-dep_Trfase"/>
</dbReference>
<dbReference type="HAMAP" id="MF_00423">
    <property type="entry name" value="SelA"/>
    <property type="match status" value="1"/>
</dbReference>
<dbReference type="EC" id="2.9.1.1" evidence="8"/>
<comment type="similarity">
    <text evidence="7 8">Belongs to the SelA family.</text>
</comment>
<reference evidence="10 11" key="1">
    <citation type="submission" date="2016-10" db="EMBL/GenBank/DDBJ databases">
        <authorList>
            <person name="de Groot N.N."/>
        </authorList>
    </citation>
    <scope>NUCLEOTIDE SEQUENCE [LARGE SCALE GENOMIC DNA]</scope>
    <source>
        <strain evidence="10 11">DSM 12130</strain>
    </source>
</reference>
<dbReference type="Gene3D" id="3.90.1150.180">
    <property type="match status" value="1"/>
</dbReference>
<keyword evidence="4 8" id="KW-0663">Pyridoxal phosphate</keyword>
<dbReference type="UniPathway" id="UPA00906">
    <property type="reaction ID" value="UER00896"/>
</dbReference>
<dbReference type="EMBL" id="FNJI01000029">
    <property type="protein sequence ID" value="SDP62161.1"/>
    <property type="molecule type" value="Genomic_DNA"/>
</dbReference>
<evidence type="ECO:0000256" key="6">
    <source>
        <dbReference type="ARBA" id="ARBA00023266"/>
    </source>
</evidence>
<dbReference type="Proteomes" id="UP000199073">
    <property type="component" value="Unassembled WGS sequence"/>
</dbReference>
<evidence type="ECO:0000313" key="11">
    <source>
        <dbReference type="Proteomes" id="UP000199073"/>
    </source>
</evidence>
<evidence type="ECO:0000256" key="8">
    <source>
        <dbReference type="HAMAP-Rule" id="MF_00423"/>
    </source>
</evidence>
<dbReference type="GO" id="GO:0005737">
    <property type="term" value="C:cytoplasm"/>
    <property type="evidence" value="ECO:0007669"/>
    <property type="project" value="UniProtKB-SubCell"/>
</dbReference>
<dbReference type="NCBIfam" id="TIGR00474">
    <property type="entry name" value="selA"/>
    <property type="match status" value="1"/>
</dbReference>
<keyword evidence="11" id="KW-1185">Reference proteome</keyword>
<comment type="subcellular location">
    <subcellularLocation>
        <location evidence="8">Cytoplasm</location>
    </subcellularLocation>
</comment>
<dbReference type="PANTHER" id="PTHR32328">
    <property type="entry name" value="L-SERYL-TRNA(SEC) SELENIUM TRANSFERASE"/>
    <property type="match status" value="1"/>
</dbReference>
<evidence type="ECO:0000256" key="5">
    <source>
        <dbReference type="ARBA" id="ARBA00022917"/>
    </source>
</evidence>
<evidence type="ECO:0000313" key="10">
    <source>
        <dbReference type="EMBL" id="SDP62161.1"/>
    </source>
</evidence>
<organism evidence="10 11">
    <name type="scientific">Desulforhopalus singaporensis</name>
    <dbReference type="NCBI Taxonomy" id="91360"/>
    <lineage>
        <taxon>Bacteria</taxon>
        <taxon>Pseudomonadati</taxon>
        <taxon>Thermodesulfobacteriota</taxon>
        <taxon>Desulfobulbia</taxon>
        <taxon>Desulfobulbales</taxon>
        <taxon>Desulfocapsaceae</taxon>
        <taxon>Desulforhopalus</taxon>
    </lineage>
</organism>
<keyword evidence="2 8" id="KW-0963">Cytoplasm</keyword>
<dbReference type="Pfam" id="PF03841">
    <property type="entry name" value="SelA"/>
    <property type="match status" value="1"/>
</dbReference>
<dbReference type="Gene3D" id="3.40.640.10">
    <property type="entry name" value="Type I PLP-dependent aspartate aminotransferase-like (Major domain)"/>
    <property type="match status" value="1"/>
</dbReference>
<dbReference type="STRING" id="91360.SAMN05660330_03429"/>